<dbReference type="Pfam" id="PF00254">
    <property type="entry name" value="FKBP_C"/>
    <property type="match status" value="1"/>
</dbReference>
<proteinExistence type="inferred from homology"/>
<dbReference type="Gene3D" id="3.10.50.40">
    <property type="match status" value="1"/>
</dbReference>
<evidence type="ECO:0000256" key="1">
    <source>
        <dbReference type="ARBA" id="ARBA00000971"/>
    </source>
</evidence>
<protein>
    <recommendedName>
        <fullName evidence="5">Peptidyl-prolyl cis-trans isomerase</fullName>
        <ecNumber evidence="5">5.2.1.8</ecNumber>
    </recommendedName>
</protein>
<feature type="chain" id="PRO_5029678622" description="Peptidyl-prolyl cis-trans isomerase" evidence="6">
    <location>
        <begin position="21"/>
        <end position="163"/>
    </location>
</feature>
<comment type="similarity">
    <text evidence="5">Belongs to the FKBP-type PPIase family.</text>
</comment>
<dbReference type="InterPro" id="IPR046357">
    <property type="entry name" value="PPIase_dom_sf"/>
</dbReference>
<dbReference type="EMBL" id="WPIK01000007">
    <property type="protein sequence ID" value="MVN21685.1"/>
    <property type="molecule type" value="Genomic_DNA"/>
</dbReference>
<sequence length="163" mass="17878">MKGLFFVFALLLALSACKKAETDNSAYLAQIGIDSNKIRAYLIANNIPIKKVGDTIGVYYQIINPGDVASLYTQSTLITVGYSAKILGAKDTLSQTNAYHPSFTLGSVIRGWQVGIPLIKKNGRIRLFVPSRYAYGPYDQTTNLKIPGNSCLDFDITLYNVTN</sequence>
<dbReference type="SUPFAM" id="SSF54534">
    <property type="entry name" value="FKBP-like"/>
    <property type="match status" value="1"/>
</dbReference>
<organism evidence="8 9">
    <name type="scientific">Mucilaginibacter arboris</name>
    <dbReference type="NCBI Taxonomy" id="2682090"/>
    <lineage>
        <taxon>Bacteria</taxon>
        <taxon>Pseudomonadati</taxon>
        <taxon>Bacteroidota</taxon>
        <taxon>Sphingobacteriia</taxon>
        <taxon>Sphingobacteriales</taxon>
        <taxon>Sphingobacteriaceae</taxon>
        <taxon>Mucilaginibacter</taxon>
    </lineage>
</organism>
<keyword evidence="6" id="KW-0732">Signal</keyword>
<gene>
    <name evidence="8" type="ORF">GO621_09065</name>
</gene>
<evidence type="ECO:0000256" key="5">
    <source>
        <dbReference type="RuleBase" id="RU003915"/>
    </source>
</evidence>
<dbReference type="InterPro" id="IPR050689">
    <property type="entry name" value="FKBP-type_PPIase"/>
</dbReference>
<reference evidence="8 9" key="1">
    <citation type="submission" date="2019-12" db="EMBL/GenBank/DDBJ databases">
        <title>Mucilaginibacter sp. HMF7410 genome sequencing and assembly.</title>
        <authorList>
            <person name="Kang H."/>
            <person name="Cha I."/>
            <person name="Kim H."/>
            <person name="Joh K."/>
        </authorList>
    </citation>
    <scope>NUCLEOTIDE SEQUENCE [LARGE SCALE GENOMIC DNA]</scope>
    <source>
        <strain evidence="8 9">HMF7410</strain>
    </source>
</reference>
<dbReference type="AlphaFoldDB" id="A0A7K1SWI5"/>
<dbReference type="GO" id="GO:0003755">
    <property type="term" value="F:peptidyl-prolyl cis-trans isomerase activity"/>
    <property type="evidence" value="ECO:0007669"/>
    <property type="project" value="UniProtKB-UniRule"/>
</dbReference>
<feature type="domain" description="PPIase FKBP-type" evidence="7">
    <location>
        <begin position="75"/>
        <end position="162"/>
    </location>
</feature>
<dbReference type="PROSITE" id="PS51257">
    <property type="entry name" value="PROKAR_LIPOPROTEIN"/>
    <property type="match status" value="1"/>
</dbReference>
<accession>A0A7K1SWI5</accession>
<evidence type="ECO:0000256" key="6">
    <source>
        <dbReference type="SAM" id="SignalP"/>
    </source>
</evidence>
<evidence type="ECO:0000313" key="9">
    <source>
        <dbReference type="Proteomes" id="UP000462014"/>
    </source>
</evidence>
<evidence type="ECO:0000256" key="3">
    <source>
        <dbReference type="ARBA" id="ARBA00023235"/>
    </source>
</evidence>
<keyword evidence="2 4" id="KW-0697">Rotamase</keyword>
<dbReference type="RefSeq" id="WP_157566232.1">
    <property type="nucleotide sequence ID" value="NZ_WPIK01000007.1"/>
</dbReference>
<feature type="signal peptide" evidence="6">
    <location>
        <begin position="1"/>
        <end position="20"/>
    </location>
</feature>
<comment type="catalytic activity">
    <reaction evidence="1 4 5">
        <text>[protein]-peptidylproline (omega=180) = [protein]-peptidylproline (omega=0)</text>
        <dbReference type="Rhea" id="RHEA:16237"/>
        <dbReference type="Rhea" id="RHEA-COMP:10747"/>
        <dbReference type="Rhea" id="RHEA-COMP:10748"/>
        <dbReference type="ChEBI" id="CHEBI:83833"/>
        <dbReference type="ChEBI" id="CHEBI:83834"/>
        <dbReference type="EC" id="5.2.1.8"/>
    </reaction>
</comment>
<evidence type="ECO:0000256" key="2">
    <source>
        <dbReference type="ARBA" id="ARBA00023110"/>
    </source>
</evidence>
<evidence type="ECO:0000256" key="4">
    <source>
        <dbReference type="PROSITE-ProRule" id="PRU00277"/>
    </source>
</evidence>
<dbReference type="Proteomes" id="UP000462014">
    <property type="component" value="Unassembled WGS sequence"/>
</dbReference>
<comment type="caution">
    <text evidence="8">The sequence shown here is derived from an EMBL/GenBank/DDBJ whole genome shotgun (WGS) entry which is preliminary data.</text>
</comment>
<dbReference type="PANTHER" id="PTHR10516">
    <property type="entry name" value="PEPTIDYL-PROLYL CIS-TRANS ISOMERASE"/>
    <property type="match status" value="1"/>
</dbReference>
<dbReference type="EC" id="5.2.1.8" evidence="5"/>
<name>A0A7K1SWI5_9SPHI</name>
<evidence type="ECO:0000259" key="7">
    <source>
        <dbReference type="PROSITE" id="PS50059"/>
    </source>
</evidence>
<dbReference type="InterPro" id="IPR001179">
    <property type="entry name" value="PPIase_FKBP_dom"/>
</dbReference>
<keyword evidence="9" id="KW-1185">Reference proteome</keyword>
<keyword evidence="3 4" id="KW-0413">Isomerase</keyword>
<dbReference type="PANTHER" id="PTHR10516:SF443">
    <property type="entry name" value="FK506-BINDING PROTEIN 59-RELATED"/>
    <property type="match status" value="1"/>
</dbReference>
<evidence type="ECO:0000313" key="8">
    <source>
        <dbReference type="EMBL" id="MVN21685.1"/>
    </source>
</evidence>
<dbReference type="PROSITE" id="PS50059">
    <property type="entry name" value="FKBP_PPIASE"/>
    <property type="match status" value="1"/>
</dbReference>